<evidence type="ECO:0000259" key="1">
    <source>
        <dbReference type="Pfam" id="PF12146"/>
    </source>
</evidence>
<sequence length="288" mass="32279">MGDSFTLMEGSFASGRGIKLYTRKYIPASSYSVVFLFLHGVGEHCTRFHDTFSTITKQGIAVYALDHQGHGKSEGARFDCRSFEEFTDDIFTYNDIIRRENASNPQVKYVVAGFSLGGLLAVYVAALKPDLWDGIVLHAPALGLDKSWLMQFQGLFAPILEFLVPTWEVVRAINLEYASRNKAYIEDLLNDSMMNHNPLRVRLIRSIERGMKKLKKIQNNVKMPVQIFHGDADKLTSPISSKQLFDAIPSTHKTFASLPGQYHCILDEPEAAATLVATIDWLKAISKS</sequence>
<reference evidence="2 3" key="1">
    <citation type="submission" date="2019-07" db="EMBL/GenBank/DDBJ databases">
        <title>Genomics analysis of Aphanomyces spp. identifies a new class of oomycete effector associated with host adaptation.</title>
        <authorList>
            <person name="Gaulin E."/>
        </authorList>
    </citation>
    <scope>NUCLEOTIDE SEQUENCE [LARGE SCALE GENOMIC DNA]</scope>
    <source>
        <strain evidence="2 3">ATCC 201684</strain>
    </source>
</reference>
<comment type="caution">
    <text evidence="2">The sequence shown here is derived from an EMBL/GenBank/DDBJ whole genome shotgun (WGS) entry which is preliminary data.</text>
</comment>
<keyword evidence="3" id="KW-1185">Reference proteome</keyword>
<dbReference type="VEuPathDB" id="FungiDB:AeMF1_007676"/>
<feature type="domain" description="Serine aminopeptidase S33" evidence="1">
    <location>
        <begin position="34"/>
        <end position="270"/>
    </location>
</feature>
<dbReference type="Proteomes" id="UP000481153">
    <property type="component" value="Unassembled WGS sequence"/>
</dbReference>
<dbReference type="Gene3D" id="3.40.50.1820">
    <property type="entry name" value="alpha/beta hydrolase"/>
    <property type="match status" value="1"/>
</dbReference>
<name>A0A6G0WL61_9STRA</name>
<dbReference type="InterPro" id="IPR022742">
    <property type="entry name" value="Hydrolase_4"/>
</dbReference>
<evidence type="ECO:0000313" key="3">
    <source>
        <dbReference type="Proteomes" id="UP000481153"/>
    </source>
</evidence>
<accession>A0A6G0WL61</accession>
<dbReference type="InterPro" id="IPR051044">
    <property type="entry name" value="MAG_DAG_Lipase"/>
</dbReference>
<dbReference type="PANTHER" id="PTHR11614">
    <property type="entry name" value="PHOSPHOLIPASE-RELATED"/>
    <property type="match status" value="1"/>
</dbReference>
<protein>
    <recommendedName>
        <fullName evidence="1">Serine aminopeptidase S33 domain-containing protein</fullName>
    </recommendedName>
</protein>
<dbReference type="InterPro" id="IPR029058">
    <property type="entry name" value="AB_hydrolase_fold"/>
</dbReference>
<dbReference type="AlphaFoldDB" id="A0A6G0WL61"/>
<evidence type="ECO:0000313" key="2">
    <source>
        <dbReference type="EMBL" id="KAF0727999.1"/>
    </source>
</evidence>
<dbReference type="Pfam" id="PF12146">
    <property type="entry name" value="Hydrolase_4"/>
    <property type="match status" value="1"/>
</dbReference>
<gene>
    <name evidence="2" type="ORF">Ae201684_014105</name>
</gene>
<dbReference type="EMBL" id="VJMJ01000184">
    <property type="protein sequence ID" value="KAF0727999.1"/>
    <property type="molecule type" value="Genomic_DNA"/>
</dbReference>
<organism evidence="2 3">
    <name type="scientific">Aphanomyces euteiches</name>
    <dbReference type="NCBI Taxonomy" id="100861"/>
    <lineage>
        <taxon>Eukaryota</taxon>
        <taxon>Sar</taxon>
        <taxon>Stramenopiles</taxon>
        <taxon>Oomycota</taxon>
        <taxon>Saprolegniomycetes</taxon>
        <taxon>Saprolegniales</taxon>
        <taxon>Verrucalvaceae</taxon>
        <taxon>Aphanomyces</taxon>
    </lineage>
</organism>
<dbReference type="SUPFAM" id="SSF53474">
    <property type="entry name" value="alpha/beta-Hydrolases"/>
    <property type="match status" value="1"/>
</dbReference>
<proteinExistence type="predicted"/>